<gene>
    <name evidence="2" type="ORF">POL67_06405</name>
</gene>
<reference evidence="2 3" key="1">
    <citation type="submission" date="2022-11" db="EMBL/GenBank/DDBJ databases">
        <title>Minimal conservation of predation-associated metabolite biosynthetic gene clusters underscores biosynthetic potential of Myxococcota including descriptions for ten novel species: Archangium lansinium sp. nov., Myxococcus landrumus sp. nov., Nannocystis bai.</title>
        <authorList>
            <person name="Ahearne A."/>
            <person name="Stevens C."/>
            <person name="Dowd S."/>
        </authorList>
    </citation>
    <scope>NUCLEOTIDE SEQUENCE [LARGE SCALE GENOMIC DNA]</scope>
    <source>
        <strain evidence="2 3">RJM3</strain>
    </source>
</reference>
<comment type="caution">
    <text evidence="2">The sequence shown here is derived from an EMBL/GenBank/DDBJ whole genome shotgun (WGS) entry which is preliminary data.</text>
</comment>
<sequence length="207" mass="22890">MNTRLQPLRINSLLAQALGGFVPGSKMLILGRPETGMAMLCAELIVKMVPALRQGAYWLDAARNPSAIFGLVDHIPFGFSRFGVVNPVEDCDPTTIWREVLNNEMRRGAIVVVDSLERWASGPTEQEALVEQLAMRPDTGFVLSYADQRPELAQIFDAVATVNSDCIEVTQCRWTPGPRVVSRRPMTTEEVASRDEHKPQQRKGGTG</sequence>
<evidence type="ECO:0000313" key="2">
    <source>
        <dbReference type="EMBL" id="MDC0740971.1"/>
    </source>
</evidence>
<protein>
    <recommendedName>
        <fullName evidence="4">AAA+ ATPase domain-containing protein</fullName>
    </recommendedName>
</protein>
<feature type="region of interest" description="Disordered" evidence="1">
    <location>
        <begin position="178"/>
        <end position="207"/>
    </location>
</feature>
<keyword evidence="3" id="KW-1185">Reference proteome</keyword>
<dbReference type="RefSeq" id="WP_271916184.1">
    <property type="nucleotide sequence ID" value="NZ_JAQNDO010000001.1"/>
</dbReference>
<organism evidence="2 3">
    <name type="scientific">Polyangium mundeleinium</name>
    <dbReference type="NCBI Taxonomy" id="2995306"/>
    <lineage>
        <taxon>Bacteria</taxon>
        <taxon>Pseudomonadati</taxon>
        <taxon>Myxococcota</taxon>
        <taxon>Polyangia</taxon>
        <taxon>Polyangiales</taxon>
        <taxon>Polyangiaceae</taxon>
        <taxon>Polyangium</taxon>
    </lineage>
</organism>
<dbReference type="EMBL" id="JAQNDO010000001">
    <property type="protein sequence ID" value="MDC0740971.1"/>
    <property type="molecule type" value="Genomic_DNA"/>
</dbReference>
<evidence type="ECO:0008006" key="4">
    <source>
        <dbReference type="Google" id="ProtNLM"/>
    </source>
</evidence>
<name>A0ABT5EGM0_9BACT</name>
<proteinExistence type="predicted"/>
<evidence type="ECO:0000313" key="3">
    <source>
        <dbReference type="Proteomes" id="UP001221411"/>
    </source>
</evidence>
<evidence type="ECO:0000256" key="1">
    <source>
        <dbReference type="SAM" id="MobiDB-lite"/>
    </source>
</evidence>
<dbReference type="Proteomes" id="UP001221411">
    <property type="component" value="Unassembled WGS sequence"/>
</dbReference>
<accession>A0ABT5EGM0</accession>